<keyword evidence="2" id="KW-1185">Reference proteome</keyword>
<dbReference type="EMBL" id="AQPN01000010">
    <property type="protein sequence ID" value="EOR96500.1"/>
    <property type="molecule type" value="Genomic_DNA"/>
</dbReference>
<evidence type="ECO:0000313" key="2">
    <source>
        <dbReference type="Proteomes" id="UP000014174"/>
    </source>
</evidence>
<accession>R9GYB9</accession>
<protein>
    <submittedName>
        <fullName evidence="1">Uncharacterized protein</fullName>
    </submittedName>
</protein>
<dbReference type="Proteomes" id="UP000014174">
    <property type="component" value="Unassembled WGS sequence"/>
</dbReference>
<organism evidence="1 2">
    <name type="scientific">Arcticibacter svalbardensis MN12-7</name>
    <dbReference type="NCBI Taxonomy" id="1150600"/>
    <lineage>
        <taxon>Bacteria</taxon>
        <taxon>Pseudomonadati</taxon>
        <taxon>Bacteroidota</taxon>
        <taxon>Sphingobacteriia</taxon>
        <taxon>Sphingobacteriales</taxon>
        <taxon>Sphingobacteriaceae</taxon>
        <taxon>Arcticibacter</taxon>
    </lineage>
</organism>
<dbReference type="AlphaFoldDB" id="R9GYB9"/>
<dbReference type="STRING" id="1150600.ADIARSV_0284"/>
<evidence type="ECO:0000313" key="1">
    <source>
        <dbReference type="EMBL" id="EOR96500.1"/>
    </source>
</evidence>
<reference evidence="1 2" key="1">
    <citation type="journal article" date="2013" name="Genome Announc.">
        <title>Draft Genome Sequence of Arcticibacter svalbardensis Strain MN12-7T, a Member of the Family Sphingobacteriaceae Isolated from an Arctic Soil Sample.</title>
        <authorList>
            <person name="Shivaji S."/>
            <person name="Ara S."/>
            <person name="Prasad S."/>
            <person name="Manasa B.P."/>
            <person name="Begum Z."/>
            <person name="Singh A."/>
            <person name="Kumar Pinnaka A."/>
        </authorList>
    </citation>
    <scope>NUCLEOTIDE SEQUENCE [LARGE SCALE GENOMIC DNA]</scope>
    <source>
        <strain evidence="1 2">MN12-7</strain>
    </source>
</reference>
<gene>
    <name evidence="1" type="ORF">ADIARSV_0284</name>
</gene>
<proteinExistence type="predicted"/>
<sequence length="47" mass="5531">MYILNSDNLIKKIIPSKKNYINTPAIKLIKLYKTTIRSKYDIPFIAM</sequence>
<comment type="caution">
    <text evidence="1">The sequence shown here is derived from an EMBL/GenBank/DDBJ whole genome shotgun (WGS) entry which is preliminary data.</text>
</comment>
<name>R9GYB9_9SPHI</name>